<dbReference type="Proteomes" id="UP000265703">
    <property type="component" value="Unassembled WGS sequence"/>
</dbReference>
<keyword evidence="2" id="KW-0472">Membrane</keyword>
<feature type="compositionally biased region" description="Polar residues" evidence="1">
    <location>
        <begin position="37"/>
        <end position="49"/>
    </location>
</feature>
<proteinExistence type="predicted"/>
<evidence type="ECO:0000256" key="1">
    <source>
        <dbReference type="SAM" id="MobiDB-lite"/>
    </source>
</evidence>
<evidence type="ECO:0000313" key="3">
    <source>
        <dbReference type="EMBL" id="RIA92972.1"/>
    </source>
</evidence>
<evidence type="ECO:0000256" key="2">
    <source>
        <dbReference type="SAM" id="Phobius"/>
    </source>
</evidence>
<keyword evidence="2" id="KW-1133">Transmembrane helix</keyword>
<keyword evidence="2" id="KW-0812">Transmembrane</keyword>
<dbReference type="AlphaFoldDB" id="A0A397T560"/>
<gene>
    <name evidence="3" type="ORF">C1645_820042</name>
</gene>
<sequence>MSQEENAAIATTSETSEGKIISFNVPEGSGTKDIKSTTESSGFDRTPSNDLELSAYETQSIEENVDPWKGSGPWYKDATKRKWFAYGMIVTLLVVIIIVVPVSVANAMKNKYK</sequence>
<organism evidence="3 4">
    <name type="scientific">Glomus cerebriforme</name>
    <dbReference type="NCBI Taxonomy" id="658196"/>
    <lineage>
        <taxon>Eukaryota</taxon>
        <taxon>Fungi</taxon>
        <taxon>Fungi incertae sedis</taxon>
        <taxon>Mucoromycota</taxon>
        <taxon>Glomeromycotina</taxon>
        <taxon>Glomeromycetes</taxon>
        <taxon>Glomerales</taxon>
        <taxon>Glomeraceae</taxon>
        <taxon>Glomus</taxon>
    </lineage>
</organism>
<name>A0A397T560_9GLOM</name>
<comment type="caution">
    <text evidence="3">The sequence shown here is derived from an EMBL/GenBank/DDBJ whole genome shotgun (WGS) entry which is preliminary data.</text>
</comment>
<feature type="compositionally biased region" description="Polar residues" evidence="1">
    <location>
        <begin position="1"/>
        <end position="15"/>
    </location>
</feature>
<keyword evidence="4" id="KW-1185">Reference proteome</keyword>
<accession>A0A397T560</accession>
<evidence type="ECO:0000313" key="4">
    <source>
        <dbReference type="Proteomes" id="UP000265703"/>
    </source>
</evidence>
<dbReference type="OrthoDB" id="2384025at2759"/>
<reference evidence="3 4" key="1">
    <citation type="submission" date="2018-06" db="EMBL/GenBank/DDBJ databases">
        <title>Comparative genomics reveals the genomic features of Rhizophagus irregularis, R. cerebriforme, R. diaphanum and Gigaspora rosea, and their symbiotic lifestyle signature.</title>
        <authorList>
            <person name="Morin E."/>
            <person name="San Clemente H."/>
            <person name="Chen E.C.H."/>
            <person name="De La Providencia I."/>
            <person name="Hainaut M."/>
            <person name="Kuo A."/>
            <person name="Kohler A."/>
            <person name="Murat C."/>
            <person name="Tang N."/>
            <person name="Roy S."/>
            <person name="Loubradou J."/>
            <person name="Henrissat B."/>
            <person name="Grigoriev I.V."/>
            <person name="Corradi N."/>
            <person name="Roux C."/>
            <person name="Martin F.M."/>
        </authorList>
    </citation>
    <scope>NUCLEOTIDE SEQUENCE [LARGE SCALE GENOMIC DNA]</scope>
    <source>
        <strain evidence="3 4">DAOM 227022</strain>
    </source>
</reference>
<protein>
    <submittedName>
        <fullName evidence="3">Uncharacterized protein</fullName>
    </submittedName>
</protein>
<dbReference type="EMBL" id="QKYT01000114">
    <property type="protein sequence ID" value="RIA92972.1"/>
    <property type="molecule type" value="Genomic_DNA"/>
</dbReference>
<feature type="region of interest" description="Disordered" evidence="1">
    <location>
        <begin position="1"/>
        <end position="49"/>
    </location>
</feature>
<feature type="transmembrane region" description="Helical" evidence="2">
    <location>
        <begin position="83"/>
        <end position="105"/>
    </location>
</feature>